<dbReference type="OrthoDB" id="6475849at2759"/>
<dbReference type="Pfam" id="PF01431">
    <property type="entry name" value="Peptidase_M13"/>
    <property type="match status" value="1"/>
</dbReference>
<dbReference type="InterPro" id="IPR000718">
    <property type="entry name" value="Peptidase_M13"/>
</dbReference>
<dbReference type="EMBL" id="CAJVCH010546366">
    <property type="protein sequence ID" value="CAG7828167.1"/>
    <property type="molecule type" value="Genomic_DNA"/>
</dbReference>
<dbReference type="AlphaFoldDB" id="A0A8J2L3M5"/>
<proteinExistence type="predicted"/>
<dbReference type="PANTHER" id="PTHR11733:SF133">
    <property type="entry name" value="PHOSPHATE-REGULATING NEUTRAL ENDOPEPTIDASE PHEX"/>
    <property type="match status" value="1"/>
</dbReference>
<sequence>VKLHPVLLNAMYSAESNAITFPAGILEPVFYRHNGHRAVNFGGIGVVIGHEITHGFDLRGSQYDQDGNAVNWWTPKIKQQFKQRAKRLIDQYSS</sequence>
<evidence type="ECO:0000313" key="2">
    <source>
        <dbReference type="EMBL" id="CAG7828167.1"/>
    </source>
</evidence>
<organism evidence="2 3">
    <name type="scientific">Allacma fusca</name>
    <dbReference type="NCBI Taxonomy" id="39272"/>
    <lineage>
        <taxon>Eukaryota</taxon>
        <taxon>Metazoa</taxon>
        <taxon>Ecdysozoa</taxon>
        <taxon>Arthropoda</taxon>
        <taxon>Hexapoda</taxon>
        <taxon>Collembola</taxon>
        <taxon>Symphypleona</taxon>
        <taxon>Sminthuridae</taxon>
        <taxon>Allacma</taxon>
    </lineage>
</organism>
<evidence type="ECO:0000313" key="3">
    <source>
        <dbReference type="Proteomes" id="UP000708208"/>
    </source>
</evidence>
<dbReference type="PROSITE" id="PS51885">
    <property type="entry name" value="NEPRILYSIN"/>
    <property type="match status" value="1"/>
</dbReference>
<dbReference type="GO" id="GO:0004222">
    <property type="term" value="F:metalloendopeptidase activity"/>
    <property type="evidence" value="ECO:0007669"/>
    <property type="project" value="InterPro"/>
</dbReference>
<dbReference type="InterPro" id="IPR018497">
    <property type="entry name" value="Peptidase_M13_C"/>
</dbReference>
<keyword evidence="3" id="KW-1185">Reference proteome</keyword>
<dbReference type="PANTHER" id="PTHR11733">
    <property type="entry name" value="ZINC METALLOPROTEASE FAMILY M13 NEPRILYSIN-RELATED"/>
    <property type="match status" value="1"/>
</dbReference>
<name>A0A8J2L3M5_9HEXA</name>
<gene>
    <name evidence="2" type="ORF">AFUS01_LOCUS38112</name>
</gene>
<comment type="caution">
    <text evidence="2">The sequence shown here is derived from an EMBL/GenBank/DDBJ whole genome shotgun (WGS) entry which is preliminary data.</text>
</comment>
<accession>A0A8J2L3M5</accession>
<evidence type="ECO:0000259" key="1">
    <source>
        <dbReference type="Pfam" id="PF01431"/>
    </source>
</evidence>
<protein>
    <recommendedName>
        <fullName evidence="1">Peptidase M13 C-terminal domain-containing protein</fullName>
    </recommendedName>
</protein>
<dbReference type="Proteomes" id="UP000708208">
    <property type="component" value="Unassembled WGS sequence"/>
</dbReference>
<dbReference type="GO" id="GO:0005886">
    <property type="term" value="C:plasma membrane"/>
    <property type="evidence" value="ECO:0007669"/>
    <property type="project" value="TreeGrafter"/>
</dbReference>
<dbReference type="GO" id="GO:0016485">
    <property type="term" value="P:protein processing"/>
    <property type="evidence" value="ECO:0007669"/>
    <property type="project" value="TreeGrafter"/>
</dbReference>
<feature type="non-terminal residue" evidence="2">
    <location>
        <position position="1"/>
    </location>
</feature>
<feature type="non-terminal residue" evidence="2">
    <location>
        <position position="94"/>
    </location>
</feature>
<feature type="domain" description="Peptidase M13 C-terminal" evidence="1">
    <location>
        <begin position="9"/>
        <end position="93"/>
    </location>
</feature>
<reference evidence="2" key="1">
    <citation type="submission" date="2021-06" db="EMBL/GenBank/DDBJ databases">
        <authorList>
            <person name="Hodson N. C."/>
            <person name="Mongue J. A."/>
            <person name="Jaron S. K."/>
        </authorList>
    </citation>
    <scope>NUCLEOTIDE SEQUENCE</scope>
</reference>